<dbReference type="Pfam" id="PF23227">
    <property type="entry name" value="HEAT_MROH2B_C"/>
    <property type="match status" value="1"/>
</dbReference>
<dbReference type="EMBL" id="KZ308844">
    <property type="protein sequence ID" value="KAG8234787.1"/>
    <property type="molecule type" value="Genomic_DNA"/>
</dbReference>
<evidence type="ECO:0000313" key="2">
    <source>
        <dbReference type="EMBL" id="KAG8234787.1"/>
    </source>
</evidence>
<dbReference type="GO" id="GO:0005737">
    <property type="term" value="C:cytoplasm"/>
    <property type="evidence" value="ECO:0007669"/>
    <property type="project" value="TreeGrafter"/>
</dbReference>
<feature type="domain" description="Maestro/Maestro-like HEAT-repeats" evidence="1">
    <location>
        <begin position="61"/>
        <end position="139"/>
    </location>
</feature>
<name>A0A8K0P6D8_LADFU</name>
<evidence type="ECO:0000313" key="3">
    <source>
        <dbReference type="Proteomes" id="UP000792457"/>
    </source>
</evidence>
<dbReference type="InterPro" id="IPR055406">
    <property type="entry name" value="HEAT_Maestro"/>
</dbReference>
<protein>
    <recommendedName>
        <fullName evidence="1">Maestro/Maestro-like HEAT-repeats domain-containing protein</fullName>
    </recommendedName>
</protein>
<dbReference type="InterPro" id="IPR045206">
    <property type="entry name" value="Maestro_heat-like_prot"/>
</dbReference>
<keyword evidence="3" id="KW-1185">Reference proteome</keyword>
<accession>A0A8K0P6D8</accession>
<dbReference type="Proteomes" id="UP000792457">
    <property type="component" value="Unassembled WGS sequence"/>
</dbReference>
<evidence type="ECO:0000259" key="1">
    <source>
        <dbReference type="Pfam" id="PF23227"/>
    </source>
</evidence>
<comment type="caution">
    <text evidence="2">The sequence shown here is derived from an EMBL/GenBank/DDBJ whole genome shotgun (WGS) entry which is preliminary data.</text>
</comment>
<proteinExistence type="predicted"/>
<gene>
    <name evidence="2" type="ORF">J437_LFUL006619</name>
</gene>
<dbReference type="AlphaFoldDB" id="A0A8K0P6D8"/>
<dbReference type="PANTHER" id="PTHR23120">
    <property type="entry name" value="MAESTRO-RELATED HEAT DOMAIN-CONTAINING"/>
    <property type="match status" value="1"/>
</dbReference>
<sequence>MKKDGSVHQKGILVLRLKHKREENNASLRSASISLLGNIAKYGIGRAAAMDEADDLEINSSNWNAFEEQVKSNLVCLLLRLADSEEDVVKSCKFALREMSHIMEIHWHAKKVASMIQLHLIDVATLQYERFMTDLVKLMLL</sequence>
<dbReference type="PANTHER" id="PTHR23120:SF0">
    <property type="entry name" value="MAESTRO HEAT-LIKE REPEAT FAMILY MEMBER 1"/>
    <property type="match status" value="1"/>
</dbReference>
<reference evidence="2" key="2">
    <citation type="submission" date="2017-10" db="EMBL/GenBank/DDBJ databases">
        <title>Ladona fulva Genome sequencing and assembly.</title>
        <authorList>
            <person name="Murali S."/>
            <person name="Richards S."/>
            <person name="Bandaranaike D."/>
            <person name="Bellair M."/>
            <person name="Blankenburg K."/>
            <person name="Chao H."/>
            <person name="Dinh H."/>
            <person name="Doddapaneni H."/>
            <person name="Dugan-Rocha S."/>
            <person name="Elkadiri S."/>
            <person name="Gnanaolivu R."/>
            <person name="Hernandez B."/>
            <person name="Skinner E."/>
            <person name="Javaid M."/>
            <person name="Lee S."/>
            <person name="Li M."/>
            <person name="Ming W."/>
            <person name="Munidasa M."/>
            <person name="Muniz J."/>
            <person name="Nguyen L."/>
            <person name="Hughes D."/>
            <person name="Osuji N."/>
            <person name="Pu L.-L."/>
            <person name="Puazo M."/>
            <person name="Qu C."/>
            <person name="Quiroz J."/>
            <person name="Raj R."/>
            <person name="Weissenberger G."/>
            <person name="Xin Y."/>
            <person name="Zou X."/>
            <person name="Han Y."/>
            <person name="Worley K."/>
            <person name="Muzny D."/>
            <person name="Gibbs R."/>
        </authorList>
    </citation>
    <scope>NUCLEOTIDE SEQUENCE</scope>
    <source>
        <strain evidence="2">Sampled in the wild</strain>
    </source>
</reference>
<organism evidence="2 3">
    <name type="scientific">Ladona fulva</name>
    <name type="common">Scarce chaser dragonfly</name>
    <name type="synonym">Libellula fulva</name>
    <dbReference type="NCBI Taxonomy" id="123851"/>
    <lineage>
        <taxon>Eukaryota</taxon>
        <taxon>Metazoa</taxon>
        <taxon>Ecdysozoa</taxon>
        <taxon>Arthropoda</taxon>
        <taxon>Hexapoda</taxon>
        <taxon>Insecta</taxon>
        <taxon>Pterygota</taxon>
        <taxon>Palaeoptera</taxon>
        <taxon>Odonata</taxon>
        <taxon>Epiprocta</taxon>
        <taxon>Anisoptera</taxon>
        <taxon>Libelluloidea</taxon>
        <taxon>Libellulidae</taxon>
        <taxon>Ladona</taxon>
    </lineage>
</organism>
<reference evidence="2" key="1">
    <citation type="submission" date="2013-04" db="EMBL/GenBank/DDBJ databases">
        <authorList>
            <person name="Qu J."/>
            <person name="Murali S.C."/>
            <person name="Bandaranaike D."/>
            <person name="Bellair M."/>
            <person name="Blankenburg K."/>
            <person name="Chao H."/>
            <person name="Dinh H."/>
            <person name="Doddapaneni H."/>
            <person name="Downs B."/>
            <person name="Dugan-Rocha S."/>
            <person name="Elkadiri S."/>
            <person name="Gnanaolivu R.D."/>
            <person name="Hernandez B."/>
            <person name="Javaid M."/>
            <person name="Jayaseelan J.C."/>
            <person name="Lee S."/>
            <person name="Li M."/>
            <person name="Ming W."/>
            <person name="Munidasa M."/>
            <person name="Muniz J."/>
            <person name="Nguyen L."/>
            <person name="Ongeri F."/>
            <person name="Osuji N."/>
            <person name="Pu L.-L."/>
            <person name="Puazo M."/>
            <person name="Qu C."/>
            <person name="Quiroz J."/>
            <person name="Raj R."/>
            <person name="Weissenberger G."/>
            <person name="Xin Y."/>
            <person name="Zou X."/>
            <person name="Han Y."/>
            <person name="Richards S."/>
            <person name="Worley K."/>
            <person name="Muzny D."/>
            <person name="Gibbs R."/>
        </authorList>
    </citation>
    <scope>NUCLEOTIDE SEQUENCE</scope>
    <source>
        <strain evidence="2">Sampled in the wild</strain>
    </source>
</reference>
<dbReference type="OrthoDB" id="1884734at2759"/>